<feature type="signal peptide" evidence="1">
    <location>
        <begin position="1"/>
        <end position="31"/>
    </location>
</feature>
<dbReference type="AlphaFoldDB" id="A0A3M7A6Z1"/>
<comment type="caution">
    <text evidence="2">The sequence shown here is derived from an EMBL/GenBank/DDBJ whole genome shotgun (WGS) entry which is preliminary data.</text>
</comment>
<dbReference type="EMBL" id="QWIM01001632">
    <property type="protein sequence ID" value="RMY23197.1"/>
    <property type="molecule type" value="Genomic_DNA"/>
</dbReference>
<accession>A0A3M7A6Z1</accession>
<name>A0A3M7A6Z1_HORWE</name>
<organism evidence="2 3">
    <name type="scientific">Hortaea werneckii</name>
    <name type="common">Black yeast</name>
    <name type="synonym">Cladosporium werneckii</name>
    <dbReference type="NCBI Taxonomy" id="91943"/>
    <lineage>
        <taxon>Eukaryota</taxon>
        <taxon>Fungi</taxon>
        <taxon>Dikarya</taxon>
        <taxon>Ascomycota</taxon>
        <taxon>Pezizomycotina</taxon>
        <taxon>Dothideomycetes</taxon>
        <taxon>Dothideomycetidae</taxon>
        <taxon>Mycosphaerellales</taxon>
        <taxon>Teratosphaeriaceae</taxon>
        <taxon>Hortaea</taxon>
    </lineage>
</organism>
<dbReference type="Proteomes" id="UP000276864">
    <property type="component" value="Unassembled WGS sequence"/>
</dbReference>
<sequence length="210" mass="22509">MSLRSMLPPSFALLACLAAAQDTSIINPTTAAPSVTPLPSAHGYTYAGCWNETVNVPNSGGERALSDMAVVGQQYHDGILVPRILLTGRQRDNHELCGHRVWERMYVFVAIEDPGALCGILEQQRTGTDDIRLGYCGQYLSALSEEINATAHCVYSCNGNSSELCGGRLALTLYNLTDASKTGNAWSMGSSQPAWYGFAAFVMLVVAAVL</sequence>
<protein>
    <recommendedName>
        <fullName evidence="4">WSC domain-containing protein</fullName>
    </recommendedName>
</protein>
<reference evidence="2 3" key="1">
    <citation type="journal article" date="2018" name="BMC Genomics">
        <title>Genomic evidence for intraspecific hybridization in a clonal and extremely halotolerant yeast.</title>
        <authorList>
            <person name="Gostincar C."/>
            <person name="Stajich J.E."/>
            <person name="Zupancic J."/>
            <person name="Zalar P."/>
            <person name="Gunde-Cimerman N."/>
        </authorList>
    </citation>
    <scope>NUCLEOTIDE SEQUENCE [LARGE SCALE GENOMIC DNA]</scope>
    <source>
        <strain evidence="2 3">EXF-6651</strain>
    </source>
</reference>
<evidence type="ECO:0008006" key="4">
    <source>
        <dbReference type="Google" id="ProtNLM"/>
    </source>
</evidence>
<evidence type="ECO:0000313" key="3">
    <source>
        <dbReference type="Proteomes" id="UP000276864"/>
    </source>
</evidence>
<gene>
    <name evidence="2" type="ORF">D0866_11735</name>
</gene>
<evidence type="ECO:0000313" key="2">
    <source>
        <dbReference type="EMBL" id="RMY23197.1"/>
    </source>
</evidence>
<feature type="chain" id="PRO_5018085061" description="WSC domain-containing protein" evidence="1">
    <location>
        <begin position="32"/>
        <end position="210"/>
    </location>
</feature>
<dbReference type="PROSITE" id="PS51257">
    <property type="entry name" value="PROKAR_LIPOPROTEIN"/>
    <property type="match status" value="1"/>
</dbReference>
<keyword evidence="1" id="KW-0732">Signal</keyword>
<proteinExistence type="predicted"/>
<evidence type="ECO:0000256" key="1">
    <source>
        <dbReference type="SAM" id="SignalP"/>
    </source>
</evidence>